<evidence type="ECO:0000313" key="5">
    <source>
        <dbReference type="EMBL" id="EHI57318.1"/>
    </source>
</evidence>
<evidence type="ECO:0000313" key="6">
    <source>
        <dbReference type="Proteomes" id="UP000005384"/>
    </source>
</evidence>
<dbReference type="Pfam" id="PF12833">
    <property type="entry name" value="HTH_18"/>
    <property type="match status" value="1"/>
</dbReference>
<dbReference type="Pfam" id="PF02311">
    <property type="entry name" value="AraC_binding"/>
    <property type="match status" value="1"/>
</dbReference>
<dbReference type="HOGENOM" id="CLU_000445_88_3_9"/>
<dbReference type="PANTHER" id="PTHR43280:SF34">
    <property type="entry name" value="ARAC-FAMILY TRANSCRIPTIONAL REGULATOR"/>
    <property type="match status" value="1"/>
</dbReference>
<dbReference type="InterPro" id="IPR003313">
    <property type="entry name" value="AraC-bd"/>
</dbReference>
<evidence type="ECO:0000256" key="3">
    <source>
        <dbReference type="ARBA" id="ARBA00023163"/>
    </source>
</evidence>
<protein>
    <recommendedName>
        <fullName evidence="4">HTH araC/xylS-type domain-containing protein</fullName>
    </recommendedName>
</protein>
<keyword evidence="2" id="KW-0238">DNA-binding</keyword>
<keyword evidence="3" id="KW-0804">Transcription</keyword>
<comment type="caution">
    <text evidence="5">The sequence shown here is derived from an EMBL/GenBank/DDBJ whole genome shotgun (WGS) entry which is preliminary data.</text>
</comment>
<evidence type="ECO:0000256" key="2">
    <source>
        <dbReference type="ARBA" id="ARBA00023125"/>
    </source>
</evidence>
<dbReference type="PROSITE" id="PS01124">
    <property type="entry name" value="HTH_ARAC_FAMILY_2"/>
    <property type="match status" value="1"/>
</dbReference>
<dbReference type="Gene3D" id="2.60.120.10">
    <property type="entry name" value="Jelly Rolls"/>
    <property type="match status" value="1"/>
</dbReference>
<dbReference type="SMART" id="SM00342">
    <property type="entry name" value="HTH_ARAC"/>
    <property type="match status" value="1"/>
</dbReference>
<dbReference type="SUPFAM" id="SSF51215">
    <property type="entry name" value="Regulatory protein AraC"/>
    <property type="match status" value="1"/>
</dbReference>
<reference evidence="5 6" key="1">
    <citation type="submission" date="2011-08" db="EMBL/GenBank/DDBJ databases">
        <title>The Genome Sequence of Clostridium hathewayi WAL-18680.</title>
        <authorList>
            <consortium name="The Broad Institute Genome Sequencing Platform"/>
            <person name="Earl A."/>
            <person name="Ward D."/>
            <person name="Feldgarden M."/>
            <person name="Gevers D."/>
            <person name="Finegold S.M."/>
            <person name="Summanen P.H."/>
            <person name="Molitoris D.R."/>
            <person name="Song M."/>
            <person name="Daigneault M."/>
            <person name="Allen-Vercoe E."/>
            <person name="Young S.K."/>
            <person name="Zeng Q."/>
            <person name="Gargeya S."/>
            <person name="Fitzgerald M."/>
            <person name="Haas B."/>
            <person name="Abouelleil A."/>
            <person name="Alvarado L."/>
            <person name="Arachchi H.M."/>
            <person name="Berlin A."/>
            <person name="Brown A."/>
            <person name="Chapman S.B."/>
            <person name="Chen Z."/>
            <person name="Dunbar C."/>
            <person name="Freedman E."/>
            <person name="Gearin G."/>
            <person name="Gellesch M."/>
            <person name="Goldberg J."/>
            <person name="Griggs A."/>
            <person name="Gujja S."/>
            <person name="Heiman D."/>
            <person name="Howarth C."/>
            <person name="Larson L."/>
            <person name="Lui A."/>
            <person name="MacDonald P.J.P."/>
            <person name="Montmayeur A."/>
            <person name="Murphy C."/>
            <person name="Neiman D."/>
            <person name="Pearson M."/>
            <person name="Priest M."/>
            <person name="Roberts A."/>
            <person name="Saif S."/>
            <person name="Shea T."/>
            <person name="Shenoy N."/>
            <person name="Sisk P."/>
            <person name="Stolte C."/>
            <person name="Sykes S."/>
            <person name="Wortman J."/>
            <person name="Nusbaum C."/>
            <person name="Birren B."/>
        </authorList>
    </citation>
    <scope>NUCLEOTIDE SEQUENCE [LARGE SCALE GENOMIC DNA]</scope>
    <source>
        <strain evidence="5 6">WAL-18680</strain>
    </source>
</reference>
<dbReference type="InterPro" id="IPR014710">
    <property type="entry name" value="RmlC-like_jellyroll"/>
</dbReference>
<dbReference type="InterPro" id="IPR037923">
    <property type="entry name" value="HTH-like"/>
</dbReference>
<dbReference type="AlphaFoldDB" id="G5ILP9"/>
<dbReference type="RefSeq" id="WP_006782415.1">
    <property type="nucleotide sequence ID" value="NZ_CP040506.1"/>
</dbReference>
<dbReference type="Gene3D" id="1.10.10.60">
    <property type="entry name" value="Homeodomain-like"/>
    <property type="match status" value="2"/>
</dbReference>
<keyword evidence="1" id="KW-0805">Transcription regulation</keyword>
<dbReference type="InterPro" id="IPR018060">
    <property type="entry name" value="HTH_AraC"/>
</dbReference>
<keyword evidence="6" id="KW-1185">Reference proteome</keyword>
<organism evidence="5 6">
    <name type="scientific">Hungatella hathewayi WAL-18680</name>
    <dbReference type="NCBI Taxonomy" id="742737"/>
    <lineage>
        <taxon>Bacteria</taxon>
        <taxon>Bacillati</taxon>
        <taxon>Bacillota</taxon>
        <taxon>Clostridia</taxon>
        <taxon>Lachnospirales</taxon>
        <taxon>Lachnospiraceae</taxon>
        <taxon>Hungatella</taxon>
    </lineage>
</organism>
<name>G5ILP9_9FIRM</name>
<dbReference type="InterPro" id="IPR009057">
    <property type="entry name" value="Homeodomain-like_sf"/>
</dbReference>
<accession>G5ILP9</accession>
<gene>
    <name evidence="5" type="ORF">HMPREF9473_04427</name>
</gene>
<dbReference type="GO" id="GO:0003700">
    <property type="term" value="F:DNA-binding transcription factor activity"/>
    <property type="evidence" value="ECO:0007669"/>
    <property type="project" value="InterPro"/>
</dbReference>
<dbReference type="SUPFAM" id="SSF46689">
    <property type="entry name" value="Homeodomain-like"/>
    <property type="match status" value="2"/>
</dbReference>
<dbReference type="GO" id="GO:0043565">
    <property type="term" value="F:sequence-specific DNA binding"/>
    <property type="evidence" value="ECO:0007669"/>
    <property type="project" value="InterPro"/>
</dbReference>
<dbReference type="EMBL" id="ADLN01000120">
    <property type="protein sequence ID" value="EHI57318.1"/>
    <property type="molecule type" value="Genomic_DNA"/>
</dbReference>
<dbReference type="Proteomes" id="UP000005384">
    <property type="component" value="Unassembled WGS sequence"/>
</dbReference>
<proteinExistence type="predicted"/>
<feature type="domain" description="HTH araC/xylS-type" evidence="4">
    <location>
        <begin position="189"/>
        <end position="287"/>
    </location>
</feature>
<dbReference type="OrthoDB" id="9772607at2"/>
<dbReference type="PATRIC" id="fig|742737.3.peg.4412"/>
<evidence type="ECO:0000259" key="4">
    <source>
        <dbReference type="PROSITE" id="PS01124"/>
    </source>
</evidence>
<evidence type="ECO:0000256" key="1">
    <source>
        <dbReference type="ARBA" id="ARBA00023015"/>
    </source>
</evidence>
<sequence>MIRKGNKFTHFGRDIDHPPFFEGIEMLHFTDVTFGSFLLHDHDVIEIMLILDGDVGVAVKGERYELPRGCMVLIPPKLVHQTIVPEGTKRYERMVLHIFPEYVKLITKGLPATTYRFQFTDKVNIFDYSPETFWMFRTLFERAYYAITQDKEYQRLVIPSLVVELFVEMEHILLDRVTPPIPATNNLVTTVVDYIDEHFAEPGLTVEQIRESVYVSQGYLSRVFKSFTGSSVYNFLTYKRLIRAKELLVSGETVLDACLSSGFTDYTSFLKTFKKAFHMTPTQYRKKYRQMVDNRESTFGGFTLTVLEGGE</sequence>
<dbReference type="PANTHER" id="PTHR43280">
    <property type="entry name" value="ARAC-FAMILY TRANSCRIPTIONAL REGULATOR"/>
    <property type="match status" value="1"/>
</dbReference>